<keyword evidence="1" id="KW-1133">Transmembrane helix</keyword>
<organism evidence="2 3">
    <name type="scientific">Triticum urartu</name>
    <name type="common">Red wild einkorn</name>
    <name type="synonym">Crithodium urartu</name>
    <dbReference type="NCBI Taxonomy" id="4572"/>
    <lineage>
        <taxon>Eukaryota</taxon>
        <taxon>Viridiplantae</taxon>
        <taxon>Streptophyta</taxon>
        <taxon>Embryophyta</taxon>
        <taxon>Tracheophyta</taxon>
        <taxon>Spermatophyta</taxon>
        <taxon>Magnoliopsida</taxon>
        <taxon>Liliopsida</taxon>
        <taxon>Poales</taxon>
        <taxon>Poaceae</taxon>
        <taxon>BOP clade</taxon>
        <taxon>Pooideae</taxon>
        <taxon>Triticodae</taxon>
        <taxon>Triticeae</taxon>
        <taxon>Triticinae</taxon>
        <taxon>Triticum</taxon>
    </lineage>
</organism>
<protein>
    <submittedName>
        <fullName evidence="2">Uncharacterized protein</fullName>
    </submittedName>
</protein>
<dbReference type="AlphaFoldDB" id="A0A8R7UY25"/>
<dbReference type="Gramene" id="TuG1812G0600002612.01.T01">
    <property type="protein sequence ID" value="TuG1812G0600002612.01.T01.cds435357"/>
    <property type="gene ID" value="TuG1812G0600002612.01"/>
</dbReference>
<evidence type="ECO:0000313" key="3">
    <source>
        <dbReference type="Proteomes" id="UP000015106"/>
    </source>
</evidence>
<keyword evidence="3" id="KW-1185">Reference proteome</keyword>
<accession>A0A8R7UY25</accession>
<evidence type="ECO:0000313" key="2">
    <source>
        <dbReference type="EnsemblPlants" id="TuG1812G0600002612.01.T01.cds435357"/>
    </source>
</evidence>
<sequence length="73" mass="8835">MTCFYDIVLFQWYKSTFWFLILNKRDLIQGFSFCHWIKKINSYTSLYAASSYYSLFVLLDMAITFSLDYELPI</sequence>
<name>A0A8R7UY25_TRIUA</name>
<reference evidence="2" key="2">
    <citation type="submission" date="2018-03" db="EMBL/GenBank/DDBJ databases">
        <title>The Triticum urartu genome reveals the dynamic nature of wheat genome evolution.</title>
        <authorList>
            <person name="Ling H."/>
            <person name="Ma B."/>
            <person name="Shi X."/>
            <person name="Liu H."/>
            <person name="Dong L."/>
            <person name="Sun H."/>
            <person name="Cao Y."/>
            <person name="Gao Q."/>
            <person name="Zheng S."/>
            <person name="Li Y."/>
            <person name="Yu Y."/>
            <person name="Du H."/>
            <person name="Qi M."/>
            <person name="Li Y."/>
            <person name="Yu H."/>
            <person name="Cui Y."/>
            <person name="Wang N."/>
            <person name="Chen C."/>
            <person name="Wu H."/>
            <person name="Zhao Y."/>
            <person name="Zhang J."/>
            <person name="Li Y."/>
            <person name="Zhou W."/>
            <person name="Zhang B."/>
            <person name="Hu W."/>
            <person name="Eijk M."/>
            <person name="Tang J."/>
            <person name="Witsenboer H."/>
            <person name="Zhao S."/>
            <person name="Li Z."/>
            <person name="Zhang A."/>
            <person name="Wang D."/>
            <person name="Liang C."/>
        </authorList>
    </citation>
    <scope>NUCLEOTIDE SEQUENCE [LARGE SCALE GENOMIC DNA]</scope>
    <source>
        <strain evidence="2">cv. G1812</strain>
    </source>
</reference>
<keyword evidence="1" id="KW-0812">Transmembrane</keyword>
<keyword evidence="1" id="KW-0472">Membrane</keyword>
<reference evidence="3" key="1">
    <citation type="journal article" date="2013" name="Nature">
        <title>Draft genome of the wheat A-genome progenitor Triticum urartu.</title>
        <authorList>
            <person name="Ling H.Q."/>
            <person name="Zhao S."/>
            <person name="Liu D."/>
            <person name="Wang J."/>
            <person name="Sun H."/>
            <person name="Zhang C."/>
            <person name="Fan H."/>
            <person name="Li D."/>
            <person name="Dong L."/>
            <person name="Tao Y."/>
            <person name="Gao C."/>
            <person name="Wu H."/>
            <person name="Li Y."/>
            <person name="Cui Y."/>
            <person name="Guo X."/>
            <person name="Zheng S."/>
            <person name="Wang B."/>
            <person name="Yu K."/>
            <person name="Liang Q."/>
            <person name="Yang W."/>
            <person name="Lou X."/>
            <person name="Chen J."/>
            <person name="Feng M."/>
            <person name="Jian J."/>
            <person name="Zhang X."/>
            <person name="Luo G."/>
            <person name="Jiang Y."/>
            <person name="Liu J."/>
            <person name="Wang Z."/>
            <person name="Sha Y."/>
            <person name="Zhang B."/>
            <person name="Wu H."/>
            <person name="Tang D."/>
            <person name="Shen Q."/>
            <person name="Xue P."/>
            <person name="Zou S."/>
            <person name="Wang X."/>
            <person name="Liu X."/>
            <person name="Wang F."/>
            <person name="Yang Y."/>
            <person name="An X."/>
            <person name="Dong Z."/>
            <person name="Zhang K."/>
            <person name="Zhang X."/>
            <person name="Luo M.C."/>
            <person name="Dvorak J."/>
            <person name="Tong Y."/>
            <person name="Wang J."/>
            <person name="Yang H."/>
            <person name="Li Z."/>
            <person name="Wang D."/>
            <person name="Zhang A."/>
            <person name="Wang J."/>
        </authorList>
    </citation>
    <scope>NUCLEOTIDE SEQUENCE</scope>
    <source>
        <strain evidence="3">cv. G1812</strain>
    </source>
</reference>
<feature type="transmembrane region" description="Helical" evidence="1">
    <location>
        <begin position="46"/>
        <end position="67"/>
    </location>
</feature>
<evidence type="ECO:0000256" key="1">
    <source>
        <dbReference type="SAM" id="Phobius"/>
    </source>
</evidence>
<dbReference type="EnsemblPlants" id="TuG1812G0600002612.01.T01">
    <property type="protein sequence ID" value="TuG1812G0600002612.01.T01.cds435357"/>
    <property type="gene ID" value="TuG1812G0600002612.01"/>
</dbReference>
<reference evidence="2" key="3">
    <citation type="submission" date="2022-06" db="UniProtKB">
        <authorList>
            <consortium name="EnsemblPlants"/>
        </authorList>
    </citation>
    <scope>IDENTIFICATION</scope>
</reference>
<dbReference type="Proteomes" id="UP000015106">
    <property type="component" value="Chromosome 6"/>
</dbReference>
<proteinExistence type="predicted"/>